<evidence type="ECO:0000313" key="3">
    <source>
        <dbReference type="EMBL" id="EWM27831.1"/>
    </source>
</evidence>
<evidence type="ECO:0000256" key="2">
    <source>
        <dbReference type="SAM" id="SignalP"/>
    </source>
</evidence>
<proteinExistence type="predicted"/>
<reference evidence="3 4" key="1">
    <citation type="journal article" date="2014" name="Mol. Plant">
        <title>Chromosome Scale Genome Assembly and Transcriptome Profiling of Nannochloropsis gaditana in Nitrogen Depletion.</title>
        <authorList>
            <person name="Corteggiani Carpinelli E."/>
            <person name="Telatin A."/>
            <person name="Vitulo N."/>
            <person name="Forcato C."/>
            <person name="D'Angelo M."/>
            <person name="Schiavon R."/>
            <person name="Vezzi A."/>
            <person name="Giacometti G.M."/>
            <person name="Morosinotto T."/>
            <person name="Valle G."/>
        </authorList>
    </citation>
    <scope>NUCLEOTIDE SEQUENCE [LARGE SCALE GENOMIC DNA]</scope>
    <source>
        <strain evidence="3 4">B-31</strain>
    </source>
</reference>
<feature type="compositionally biased region" description="Low complexity" evidence="1">
    <location>
        <begin position="277"/>
        <end position="296"/>
    </location>
</feature>
<sequence>MSLLMTYHSILPITPQKALSMARLFSSSALLLISALLPLLDVGGHEAWPGSFTCPPTQTLSPRVNASGVCDCAAGWVGPECGICTSDEACASIEGEGSRCAQTSFAGEKKLAGFCEITTPAITDLLHGTGFVQMKFEPGDFSFLFIKRHDNPTDPALATYLPIFRCQSDRTTVKTNHGTGAVTYTSPDLSCALTCVVGEDRSCTSILERVVKTVGSLGGSTIICDPFTKACAVKEITLDTFIAGGVKTANCQVSECLAPVPLVSPKTTPLQPPSVPAAPTAPAAPITRTPPSSTASVDPTVPAALPVPSNPAPGIPLPANSATGTRSGPPRALRS</sequence>
<dbReference type="OrthoDB" id="189988at2759"/>
<accession>W7U4H2</accession>
<keyword evidence="4" id="KW-1185">Reference proteome</keyword>
<dbReference type="AlphaFoldDB" id="W7U4H2"/>
<evidence type="ECO:0000256" key="1">
    <source>
        <dbReference type="SAM" id="MobiDB-lite"/>
    </source>
</evidence>
<protein>
    <submittedName>
        <fullName evidence="3">EGF-like region, conserved site</fullName>
    </submittedName>
</protein>
<gene>
    <name evidence="3" type="ORF">Naga_100074g17</name>
</gene>
<feature type="chain" id="PRO_5004904187" evidence="2">
    <location>
        <begin position="48"/>
        <end position="335"/>
    </location>
</feature>
<dbReference type="Proteomes" id="UP000019335">
    <property type="component" value="Chromosome 6"/>
</dbReference>
<organism evidence="3 4">
    <name type="scientific">Nannochloropsis gaditana</name>
    <dbReference type="NCBI Taxonomy" id="72520"/>
    <lineage>
        <taxon>Eukaryota</taxon>
        <taxon>Sar</taxon>
        <taxon>Stramenopiles</taxon>
        <taxon>Ochrophyta</taxon>
        <taxon>Eustigmatophyceae</taxon>
        <taxon>Eustigmatales</taxon>
        <taxon>Monodopsidaceae</taxon>
        <taxon>Nannochloropsis</taxon>
    </lineage>
</organism>
<comment type="caution">
    <text evidence="3">The sequence shown here is derived from an EMBL/GenBank/DDBJ whole genome shotgun (WGS) entry which is preliminary data.</text>
</comment>
<evidence type="ECO:0000313" key="4">
    <source>
        <dbReference type="Proteomes" id="UP000019335"/>
    </source>
</evidence>
<name>W7U4H2_9STRA</name>
<keyword evidence="2" id="KW-0732">Signal</keyword>
<feature type="region of interest" description="Disordered" evidence="1">
    <location>
        <begin position="267"/>
        <end position="335"/>
    </location>
</feature>
<dbReference type="EMBL" id="AZIL01000373">
    <property type="protein sequence ID" value="EWM27831.1"/>
    <property type="molecule type" value="Genomic_DNA"/>
</dbReference>
<feature type="signal peptide" evidence="2">
    <location>
        <begin position="1"/>
        <end position="47"/>
    </location>
</feature>